<name>X0XKD5_9ZZZZ</name>
<sequence length="207" mass="22383">KDAARRMALPSLAAKGLRPLPAGAAELVLQQLLEGVPAGSYFENFKPFRNSACAVLRALETLENSLWSPHALRRAADGAFRDPAAPVRLGQLADLWDRLNRWKADRGLFSADDLLVEAGRPELEPAQRPEALFLYGFYDFTPAQRALVRRLISLAEECWAYLLWAEHDGEPSPGFEYAGPTVAWLQEVLGAAAAEPASGGAAGGEGS</sequence>
<evidence type="ECO:0000313" key="1">
    <source>
        <dbReference type="EMBL" id="GAG43620.1"/>
    </source>
</evidence>
<gene>
    <name evidence="1" type="ORF">S01H1_81572</name>
</gene>
<reference evidence="1" key="1">
    <citation type="journal article" date="2014" name="Front. Microbiol.">
        <title>High frequency of phylogenetically diverse reductive dehalogenase-homologous genes in deep subseafloor sedimentary metagenomes.</title>
        <authorList>
            <person name="Kawai M."/>
            <person name="Futagami T."/>
            <person name="Toyoda A."/>
            <person name="Takaki Y."/>
            <person name="Nishi S."/>
            <person name="Hori S."/>
            <person name="Arai W."/>
            <person name="Tsubouchi T."/>
            <person name="Morono Y."/>
            <person name="Uchiyama I."/>
            <person name="Ito T."/>
            <person name="Fujiyama A."/>
            <person name="Inagaki F."/>
            <person name="Takami H."/>
        </authorList>
    </citation>
    <scope>NUCLEOTIDE SEQUENCE</scope>
    <source>
        <strain evidence="1">Expedition CK06-06</strain>
    </source>
</reference>
<accession>X0XKD5</accession>
<comment type="caution">
    <text evidence="1">The sequence shown here is derived from an EMBL/GenBank/DDBJ whole genome shotgun (WGS) entry which is preliminary data.</text>
</comment>
<proteinExistence type="predicted"/>
<organism evidence="1">
    <name type="scientific">marine sediment metagenome</name>
    <dbReference type="NCBI Taxonomy" id="412755"/>
    <lineage>
        <taxon>unclassified sequences</taxon>
        <taxon>metagenomes</taxon>
        <taxon>ecological metagenomes</taxon>
    </lineage>
</organism>
<dbReference type="EMBL" id="BARS01055211">
    <property type="protein sequence ID" value="GAG43620.1"/>
    <property type="molecule type" value="Genomic_DNA"/>
</dbReference>
<protein>
    <submittedName>
        <fullName evidence="1">Uncharacterized protein</fullName>
    </submittedName>
</protein>
<feature type="non-terminal residue" evidence="1">
    <location>
        <position position="207"/>
    </location>
</feature>
<feature type="non-terminal residue" evidence="1">
    <location>
        <position position="1"/>
    </location>
</feature>
<dbReference type="AlphaFoldDB" id="X0XKD5"/>